<dbReference type="Gene3D" id="3.30.565.10">
    <property type="entry name" value="Histidine kinase-like ATPase, C-terminal domain"/>
    <property type="match status" value="1"/>
</dbReference>
<feature type="transmembrane region" description="Helical" evidence="1">
    <location>
        <begin position="12"/>
        <end position="31"/>
    </location>
</feature>
<keyword evidence="1" id="KW-0812">Transmembrane</keyword>
<sequence>MSYQLPIKGLVRLNLVVSILISALMTIFLLARNYDGTDTVYRIFQSLIFTNLVSFGNMFLLFTWNLKFRKKERKLPTLSLYLYSYVWAMGVWFLVVTLYSAATGKEWEGEQVEEGTVIAYLLAIVAVFSINTIILIIQYLFIFQYRNAQNEIEKLQLKANVSETMNLLLRQQIQPHFLFNALNTAKSLYKQDTKLGEEYLIHLSNFLRVSVSNPKEHLALVRSEIDFCLIYLRMQKIRFGTAVEYDIQLSDPVLNNGNIPYFSLQPLIENVLKHNELTEERPVHIRIYEENGFIAVRNNLQVNPNPEGSTGNGLYNLRERYRLLGESDIRISSDDSFFTVYLKILKR</sequence>
<dbReference type="Proteomes" id="UP001447857">
    <property type="component" value="Chromosome"/>
</dbReference>
<dbReference type="PANTHER" id="PTHR34220:SF7">
    <property type="entry name" value="SENSOR HISTIDINE KINASE YPDA"/>
    <property type="match status" value="1"/>
</dbReference>
<dbReference type="GO" id="GO:0016301">
    <property type="term" value="F:kinase activity"/>
    <property type="evidence" value="ECO:0007669"/>
    <property type="project" value="UniProtKB-KW"/>
</dbReference>
<gene>
    <name evidence="3" type="ORF">V6624_15285</name>
</gene>
<evidence type="ECO:0000259" key="2">
    <source>
        <dbReference type="Pfam" id="PF06580"/>
    </source>
</evidence>
<proteinExistence type="predicted"/>
<reference evidence="3 4" key="1">
    <citation type="submission" date="2024-02" db="EMBL/GenBank/DDBJ databases">
        <title>complete genome of Flavobacterium ginsenosidimutans Str. YTB16.</title>
        <authorList>
            <person name="Wang Q."/>
        </authorList>
    </citation>
    <scope>NUCLEOTIDE SEQUENCE [LARGE SCALE GENOMIC DNA]</scope>
    <source>
        <strain evidence="3 4">YTB16</strain>
    </source>
</reference>
<evidence type="ECO:0000313" key="3">
    <source>
        <dbReference type="EMBL" id="WXK48391.1"/>
    </source>
</evidence>
<evidence type="ECO:0000256" key="1">
    <source>
        <dbReference type="SAM" id="Phobius"/>
    </source>
</evidence>
<dbReference type="InterPro" id="IPR050640">
    <property type="entry name" value="Bact_2-comp_sensor_kinase"/>
</dbReference>
<evidence type="ECO:0000313" key="4">
    <source>
        <dbReference type="Proteomes" id="UP001447857"/>
    </source>
</evidence>
<keyword evidence="4" id="KW-1185">Reference proteome</keyword>
<dbReference type="InterPro" id="IPR036890">
    <property type="entry name" value="HATPase_C_sf"/>
</dbReference>
<feature type="transmembrane region" description="Helical" evidence="1">
    <location>
        <begin position="43"/>
        <end position="66"/>
    </location>
</feature>
<name>A0ABZ2Q1W2_9FLAO</name>
<keyword evidence="1" id="KW-0472">Membrane</keyword>
<dbReference type="EMBL" id="CP147988">
    <property type="protein sequence ID" value="WXK48391.1"/>
    <property type="molecule type" value="Genomic_DNA"/>
</dbReference>
<dbReference type="InterPro" id="IPR010559">
    <property type="entry name" value="Sig_transdc_His_kin_internal"/>
</dbReference>
<keyword evidence="3" id="KW-0418">Kinase</keyword>
<organism evidence="3 4">
    <name type="scientific">Flavobacterium ginsenosidimutans</name>
    <dbReference type="NCBI Taxonomy" id="687844"/>
    <lineage>
        <taxon>Bacteria</taxon>
        <taxon>Pseudomonadati</taxon>
        <taxon>Bacteroidota</taxon>
        <taxon>Flavobacteriia</taxon>
        <taxon>Flavobacteriales</taxon>
        <taxon>Flavobacteriaceae</taxon>
        <taxon>Flavobacterium</taxon>
    </lineage>
</organism>
<dbReference type="PANTHER" id="PTHR34220">
    <property type="entry name" value="SENSOR HISTIDINE KINASE YPDA"/>
    <property type="match status" value="1"/>
</dbReference>
<keyword evidence="3" id="KW-0808">Transferase</keyword>
<feature type="domain" description="Signal transduction histidine kinase internal region" evidence="2">
    <location>
        <begin position="168"/>
        <end position="241"/>
    </location>
</feature>
<dbReference type="RefSeq" id="WP_338839176.1">
    <property type="nucleotide sequence ID" value="NZ_CP147988.1"/>
</dbReference>
<protein>
    <submittedName>
        <fullName evidence="3">Histidine kinase</fullName>
    </submittedName>
</protein>
<accession>A0ABZ2Q1W2</accession>
<feature type="transmembrane region" description="Helical" evidence="1">
    <location>
        <begin position="78"/>
        <end position="102"/>
    </location>
</feature>
<dbReference type="Pfam" id="PF06580">
    <property type="entry name" value="His_kinase"/>
    <property type="match status" value="1"/>
</dbReference>
<dbReference type="SUPFAM" id="SSF55874">
    <property type="entry name" value="ATPase domain of HSP90 chaperone/DNA topoisomerase II/histidine kinase"/>
    <property type="match status" value="1"/>
</dbReference>
<feature type="transmembrane region" description="Helical" evidence="1">
    <location>
        <begin position="117"/>
        <end position="142"/>
    </location>
</feature>
<keyword evidence="1" id="KW-1133">Transmembrane helix</keyword>